<dbReference type="InterPro" id="IPR012495">
    <property type="entry name" value="TadE-like_dom"/>
</dbReference>
<dbReference type="Pfam" id="PF07811">
    <property type="entry name" value="TadE"/>
    <property type="match status" value="1"/>
</dbReference>
<keyword evidence="1" id="KW-0472">Membrane</keyword>
<reference evidence="3 4" key="1">
    <citation type="submission" date="2020-10" db="EMBL/GenBank/DDBJ databases">
        <title>Janibacter indicus TT2 genome sequence.</title>
        <authorList>
            <person name="Lee K."/>
            <person name="Ganzorig M."/>
        </authorList>
    </citation>
    <scope>NUCLEOTIDE SEQUENCE [LARGE SCALE GENOMIC DNA]</scope>
    <source>
        <strain evidence="3 4">TT2</strain>
    </source>
</reference>
<evidence type="ECO:0000313" key="3">
    <source>
        <dbReference type="EMBL" id="QOK22366.1"/>
    </source>
</evidence>
<name>A0A7L9IYB6_9MICO</name>
<organism evidence="3 4">
    <name type="scientific">Janibacter indicus</name>
    <dbReference type="NCBI Taxonomy" id="857417"/>
    <lineage>
        <taxon>Bacteria</taxon>
        <taxon>Bacillati</taxon>
        <taxon>Actinomycetota</taxon>
        <taxon>Actinomycetes</taxon>
        <taxon>Micrococcales</taxon>
        <taxon>Intrasporangiaceae</taxon>
        <taxon>Janibacter</taxon>
    </lineage>
</organism>
<feature type="domain" description="TadE-like" evidence="2">
    <location>
        <begin position="13"/>
        <end position="55"/>
    </location>
</feature>
<keyword evidence="1" id="KW-1133">Transmembrane helix</keyword>
<dbReference type="Proteomes" id="UP000593998">
    <property type="component" value="Chromosome"/>
</dbReference>
<dbReference type="EMBL" id="CP062789">
    <property type="protein sequence ID" value="QOK22366.1"/>
    <property type="molecule type" value="Genomic_DNA"/>
</dbReference>
<protein>
    <submittedName>
        <fullName evidence="3">Pilus assembly protein</fullName>
    </submittedName>
</protein>
<keyword evidence="1" id="KW-0812">Transmembrane</keyword>
<evidence type="ECO:0000259" key="2">
    <source>
        <dbReference type="Pfam" id="PF07811"/>
    </source>
</evidence>
<gene>
    <name evidence="3" type="ORF">IGS73_14945</name>
</gene>
<accession>A0A7L9IYB6</accession>
<evidence type="ECO:0000313" key="4">
    <source>
        <dbReference type="Proteomes" id="UP000593998"/>
    </source>
</evidence>
<sequence>MTLHRYPLRDERGSMALETVILAPAMVAFVALIVFGARVSLAQQAVQVAANDAARSASIERTQGAAQASSHRSATASLTSQDVDCTNVRVNVDASGFATALGESATVGASVTCTVSMGSLSMLGIPGHMDISREASSPIDSYRER</sequence>
<feature type="transmembrane region" description="Helical" evidence="1">
    <location>
        <begin position="20"/>
        <end position="41"/>
    </location>
</feature>
<dbReference type="RefSeq" id="WP_192910879.1">
    <property type="nucleotide sequence ID" value="NZ_CP062789.1"/>
</dbReference>
<proteinExistence type="predicted"/>
<dbReference type="AlphaFoldDB" id="A0A7L9IYB6"/>
<evidence type="ECO:0000256" key="1">
    <source>
        <dbReference type="SAM" id="Phobius"/>
    </source>
</evidence>